<keyword evidence="2" id="KW-1185">Reference proteome</keyword>
<protein>
    <submittedName>
        <fullName evidence="1">Uncharacterized protein</fullName>
    </submittedName>
</protein>
<dbReference type="VEuPathDB" id="VectorBase:GPAI023539"/>
<organism evidence="1 2">
    <name type="scientific">Glossina pallidipes</name>
    <name type="common">Tsetse fly</name>
    <dbReference type="NCBI Taxonomy" id="7398"/>
    <lineage>
        <taxon>Eukaryota</taxon>
        <taxon>Metazoa</taxon>
        <taxon>Ecdysozoa</taxon>
        <taxon>Arthropoda</taxon>
        <taxon>Hexapoda</taxon>
        <taxon>Insecta</taxon>
        <taxon>Pterygota</taxon>
        <taxon>Neoptera</taxon>
        <taxon>Endopterygota</taxon>
        <taxon>Diptera</taxon>
        <taxon>Brachycera</taxon>
        <taxon>Muscomorpha</taxon>
        <taxon>Hippoboscoidea</taxon>
        <taxon>Glossinidae</taxon>
        <taxon>Glossina</taxon>
    </lineage>
</organism>
<reference evidence="2" key="1">
    <citation type="submission" date="2014-03" db="EMBL/GenBank/DDBJ databases">
        <authorList>
            <person name="Aksoy S."/>
            <person name="Warren W."/>
            <person name="Wilson R.K."/>
        </authorList>
    </citation>
    <scope>NUCLEOTIDE SEQUENCE [LARGE SCALE GENOMIC DNA]</scope>
    <source>
        <strain evidence="2">IAEA</strain>
    </source>
</reference>
<evidence type="ECO:0000313" key="1">
    <source>
        <dbReference type="EnsemblMetazoa" id="GPAI023539-PA"/>
    </source>
</evidence>
<dbReference type="AlphaFoldDB" id="A0A1A9ZSF1"/>
<evidence type="ECO:0000313" key="2">
    <source>
        <dbReference type="Proteomes" id="UP000092445"/>
    </source>
</evidence>
<reference evidence="1" key="2">
    <citation type="submission" date="2020-05" db="UniProtKB">
        <authorList>
            <consortium name="EnsemblMetazoa"/>
        </authorList>
    </citation>
    <scope>IDENTIFICATION</scope>
    <source>
        <strain evidence="1">IAEA</strain>
    </source>
</reference>
<proteinExistence type="predicted"/>
<dbReference type="EnsemblMetazoa" id="GPAI023539-RA">
    <property type="protein sequence ID" value="GPAI023539-PA"/>
    <property type="gene ID" value="GPAI023539"/>
</dbReference>
<name>A0A1A9ZSF1_GLOPL</name>
<accession>A0A1A9ZSF1</accession>
<dbReference type="Proteomes" id="UP000092445">
    <property type="component" value="Unassembled WGS sequence"/>
</dbReference>
<sequence length="229" mass="25153">MMIMFGEHNVSDLFPYSRFDNASMVAANSVLFPSGIIWIISAAAPLKEVIKATALSSSSHIFFVATTPNCSLNALNPNKPAASVRTAWTYSLEPDGLITYLNVFELGSTGSVEEMRRRLAQFLTGEELYEKPHVNWGTSPTPPVNNDICTQPASIRAARVSEQTIFTTSTQNGGQQSILTIQPQNLPILESSTNTIPQRNTLNLIINLVESRSMVAQETRKESRTAAYK</sequence>